<organism evidence="3 4">
    <name type="scientific">Cladonia borealis</name>
    <dbReference type="NCBI Taxonomy" id="184061"/>
    <lineage>
        <taxon>Eukaryota</taxon>
        <taxon>Fungi</taxon>
        <taxon>Dikarya</taxon>
        <taxon>Ascomycota</taxon>
        <taxon>Pezizomycotina</taxon>
        <taxon>Lecanoromycetes</taxon>
        <taxon>OSLEUM clade</taxon>
        <taxon>Lecanoromycetidae</taxon>
        <taxon>Lecanorales</taxon>
        <taxon>Lecanorineae</taxon>
        <taxon>Cladoniaceae</taxon>
        <taxon>Cladonia</taxon>
    </lineage>
</organism>
<dbReference type="Proteomes" id="UP001166286">
    <property type="component" value="Unassembled WGS sequence"/>
</dbReference>
<feature type="domain" description="AB hydrolase-1" evidence="2">
    <location>
        <begin position="123"/>
        <end position="238"/>
    </location>
</feature>
<dbReference type="Pfam" id="PF00561">
    <property type="entry name" value="Abhydrolase_1"/>
    <property type="match status" value="1"/>
</dbReference>
<protein>
    <recommendedName>
        <fullName evidence="2">AB hydrolase-1 domain-containing protein</fullName>
    </recommendedName>
</protein>
<comment type="caution">
    <text evidence="3">The sequence shown here is derived from an EMBL/GenBank/DDBJ whole genome shotgun (WGS) entry which is preliminary data.</text>
</comment>
<sequence length="392" mass="43743">MAIAPILKKAYWSLAIAGGIYIVFLLFLLNGWVQRQALYAHNVPTVWWHDPNKPEQFGFLKNQVHPFYIDTPDGENLFAWHILPLSSYIANENALIKEGTSSWEDFATSTAFKLLADDPESRLVINFHGNAGTIAQGWRTDTYRMLTSGPVEKLHVVAVDYRGFGYSTGSPDEKGLIVDGVAAVRWALDVAHIPAERIILLGQSLGTAVATAVAEHFVVNEEIEFKGVVLVAGFSDLPTLMTTYAIGGIIPILSPLRSYPFLQQIFARNIQETWFTARRLANLVRKSKNVALRIIHSQNDFEIVWTHSNTLFTVAANATIDKGLTEKDIDTLKDHHDRGEYGWTNSWMTVKEDGGRISIKQDIVRHGGHNRITTYPMIVRAIASVFSLGEPS</sequence>
<evidence type="ECO:0000259" key="2">
    <source>
        <dbReference type="Pfam" id="PF00561"/>
    </source>
</evidence>
<dbReference type="Gene3D" id="3.40.50.1820">
    <property type="entry name" value="alpha/beta hydrolase"/>
    <property type="match status" value="1"/>
</dbReference>
<dbReference type="EMBL" id="JAFEKC020000002">
    <property type="protein sequence ID" value="KAK0516666.1"/>
    <property type="molecule type" value="Genomic_DNA"/>
</dbReference>
<keyword evidence="1" id="KW-0472">Membrane</keyword>
<dbReference type="InterPro" id="IPR000073">
    <property type="entry name" value="AB_hydrolase_1"/>
</dbReference>
<dbReference type="AlphaFoldDB" id="A0AA39RAJ5"/>
<evidence type="ECO:0000256" key="1">
    <source>
        <dbReference type="SAM" id="Phobius"/>
    </source>
</evidence>
<dbReference type="PANTHER" id="PTHR12277">
    <property type="entry name" value="ALPHA/BETA HYDROLASE DOMAIN-CONTAINING PROTEIN"/>
    <property type="match status" value="1"/>
</dbReference>
<keyword evidence="1" id="KW-0812">Transmembrane</keyword>
<reference evidence="3" key="1">
    <citation type="submission" date="2023-03" db="EMBL/GenBank/DDBJ databases">
        <title>Complete genome of Cladonia borealis.</title>
        <authorList>
            <person name="Park H."/>
        </authorList>
    </citation>
    <scope>NUCLEOTIDE SEQUENCE</scope>
    <source>
        <strain evidence="3">ANT050790</strain>
    </source>
</reference>
<accession>A0AA39RAJ5</accession>
<keyword evidence="1" id="KW-1133">Transmembrane helix</keyword>
<dbReference type="SUPFAM" id="SSF53474">
    <property type="entry name" value="alpha/beta-Hydrolases"/>
    <property type="match status" value="1"/>
</dbReference>
<evidence type="ECO:0000313" key="3">
    <source>
        <dbReference type="EMBL" id="KAK0516666.1"/>
    </source>
</evidence>
<gene>
    <name evidence="3" type="ORF">JMJ35_001269</name>
</gene>
<evidence type="ECO:0000313" key="4">
    <source>
        <dbReference type="Proteomes" id="UP001166286"/>
    </source>
</evidence>
<dbReference type="PANTHER" id="PTHR12277:SF81">
    <property type="entry name" value="PROTEIN ABHD13"/>
    <property type="match status" value="1"/>
</dbReference>
<keyword evidence="4" id="KW-1185">Reference proteome</keyword>
<name>A0AA39RAJ5_9LECA</name>
<proteinExistence type="predicted"/>
<feature type="transmembrane region" description="Helical" evidence="1">
    <location>
        <begin position="12"/>
        <end position="33"/>
    </location>
</feature>
<dbReference type="InterPro" id="IPR029058">
    <property type="entry name" value="AB_hydrolase_fold"/>
</dbReference>